<proteinExistence type="predicted"/>
<dbReference type="STRING" id="1386089.N865_21525"/>
<dbReference type="AlphaFoldDB" id="W9G742"/>
<evidence type="ECO:0000256" key="1">
    <source>
        <dbReference type="SAM" id="Phobius"/>
    </source>
</evidence>
<evidence type="ECO:0000313" key="3">
    <source>
        <dbReference type="Proteomes" id="UP000019489"/>
    </source>
</evidence>
<organism evidence="2 3">
    <name type="scientific">Intrasporangium oryzae NRRL B-24470</name>
    <dbReference type="NCBI Taxonomy" id="1386089"/>
    <lineage>
        <taxon>Bacteria</taxon>
        <taxon>Bacillati</taxon>
        <taxon>Actinomycetota</taxon>
        <taxon>Actinomycetes</taxon>
        <taxon>Micrococcales</taxon>
        <taxon>Intrasporangiaceae</taxon>
        <taxon>Intrasporangium</taxon>
    </lineage>
</organism>
<name>W9G742_9MICO</name>
<keyword evidence="1" id="KW-0472">Membrane</keyword>
<dbReference type="Pfam" id="PF04964">
    <property type="entry name" value="Flp_Fap"/>
    <property type="match status" value="1"/>
</dbReference>
<keyword evidence="1" id="KW-0812">Transmembrane</keyword>
<gene>
    <name evidence="2" type="ORF">N865_21525</name>
</gene>
<sequence>MTKLCAAAQIRLQAEKGATAVEYGLLVAFIAAVIIGAVTAIGGTLNGIFTGISTKV</sequence>
<dbReference type="eggNOG" id="COG3847">
    <property type="taxonomic scope" value="Bacteria"/>
</dbReference>
<dbReference type="Proteomes" id="UP000019489">
    <property type="component" value="Unassembled WGS sequence"/>
</dbReference>
<reference evidence="2 3" key="1">
    <citation type="submission" date="2013-08" db="EMBL/GenBank/DDBJ databases">
        <title>Intrasporangium oryzae NRRL B-24470.</title>
        <authorList>
            <person name="Liu H."/>
            <person name="Wang G."/>
        </authorList>
    </citation>
    <scope>NUCLEOTIDE SEQUENCE [LARGE SCALE GENOMIC DNA]</scope>
    <source>
        <strain evidence="2 3">NRRL B-24470</strain>
    </source>
</reference>
<dbReference type="InterPro" id="IPR007047">
    <property type="entry name" value="Flp_Fap"/>
</dbReference>
<dbReference type="RefSeq" id="WP_084328432.1">
    <property type="nucleotide sequence ID" value="NZ_AWSA01000079.1"/>
</dbReference>
<accession>W9G742</accession>
<keyword evidence="1" id="KW-1133">Transmembrane helix</keyword>
<keyword evidence="3" id="KW-1185">Reference proteome</keyword>
<feature type="transmembrane region" description="Helical" evidence="1">
    <location>
        <begin position="24"/>
        <end position="49"/>
    </location>
</feature>
<dbReference type="EMBL" id="AWSA01000079">
    <property type="protein sequence ID" value="EWS99693.1"/>
    <property type="molecule type" value="Genomic_DNA"/>
</dbReference>
<evidence type="ECO:0000313" key="2">
    <source>
        <dbReference type="EMBL" id="EWS99693.1"/>
    </source>
</evidence>
<comment type="caution">
    <text evidence="2">The sequence shown here is derived from an EMBL/GenBank/DDBJ whole genome shotgun (WGS) entry which is preliminary data.</text>
</comment>
<protein>
    <submittedName>
        <fullName evidence="2">Pilus assembly protein</fullName>
    </submittedName>
</protein>